<evidence type="ECO:0000256" key="3">
    <source>
        <dbReference type="ARBA" id="ARBA00021970"/>
    </source>
</evidence>
<dbReference type="Proteomes" id="UP001497382">
    <property type="component" value="Unassembled WGS sequence"/>
</dbReference>
<dbReference type="GO" id="GO:0005509">
    <property type="term" value="F:calcium ion binding"/>
    <property type="evidence" value="ECO:0007669"/>
    <property type="project" value="TreeGrafter"/>
</dbReference>
<comment type="similarity">
    <text evidence="2">Belongs to the hedgehog family.</text>
</comment>
<keyword evidence="12 15" id="KW-0472">Membrane</keyword>
<dbReference type="GO" id="GO:0007224">
    <property type="term" value="P:smoothened signaling pathway"/>
    <property type="evidence" value="ECO:0007669"/>
    <property type="project" value="TreeGrafter"/>
</dbReference>
<keyword evidence="9" id="KW-0378">Hydrolase</keyword>
<evidence type="ECO:0000256" key="11">
    <source>
        <dbReference type="ARBA" id="ARBA00022837"/>
    </source>
</evidence>
<evidence type="ECO:0000256" key="1">
    <source>
        <dbReference type="ARBA" id="ARBA00004236"/>
    </source>
</evidence>
<keyword evidence="13" id="KW-0504">Morphogen</keyword>
<dbReference type="GO" id="GO:0010468">
    <property type="term" value="P:regulation of gene expression"/>
    <property type="evidence" value="ECO:0007669"/>
    <property type="project" value="TreeGrafter"/>
</dbReference>
<dbReference type="GO" id="GO:0007267">
    <property type="term" value="P:cell-cell signaling"/>
    <property type="evidence" value="ECO:0007669"/>
    <property type="project" value="InterPro"/>
</dbReference>
<gene>
    <name evidence="17" type="ORF">LARSCL_LOCUS1498</name>
</gene>
<dbReference type="GO" id="GO:0005113">
    <property type="term" value="F:patched binding"/>
    <property type="evidence" value="ECO:0007669"/>
    <property type="project" value="TreeGrafter"/>
</dbReference>
<evidence type="ECO:0000256" key="12">
    <source>
        <dbReference type="ARBA" id="ARBA00023136"/>
    </source>
</evidence>
<dbReference type="Pfam" id="PF01085">
    <property type="entry name" value="HH_signal"/>
    <property type="match status" value="1"/>
</dbReference>
<dbReference type="InterPro" id="IPR000320">
    <property type="entry name" value="Hedgehog_signalling_dom"/>
</dbReference>
<proteinExistence type="inferred from homology"/>
<dbReference type="EMBL" id="CAXIEN010000009">
    <property type="protein sequence ID" value="CAL1263455.1"/>
    <property type="molecule type" value="Genomic_DNA"/>
</dbReference>
<organism evidence="17 18">
    <name type="scientific">Larinioides sclopetarius</name>
    <dbReference type="NCBI Taxonomy" id="280406"/>
    <lineage>
        <taxon>Eukaryota</taxon>
        <taxon>Metazoa</taxon>
        <taxon>Ecdysozoa</taxon>
        <taxon>Arthropoda</taxon>
        <taxon>Chelicerata</taxon>
        <taxon>Arachnida</taxon>
        <taxon>Araneae</taxon>
        <taxon>Araneomorphae</taxon>
        <taxon>Entelegynae</taxon>
        <taxon>Araneoidea</taxon>
        <taxon>Araneidae</taxon>
        <taxon>Larinioides</taxon>
    </lineage>
</organism>
<evidence type="ECO:0000256" key="13">
    <source>
        <dbReference type="ARBA" id="ARBA00023301"/>
    </source>
</evidence>
<dbReference type="SUPFAM" id="SSF55166">
    <property type="entry name" value="Hedgehog/DD-peptidase"/>
    <property type="match status" value="1"/>
</dbReference>
<keyword evidence="15" id="KW-1133">Transmembrane helix</keyword>
<reference evidence="17 18" key="1">
    <citation type="submission" date="2024-04" db="EMBL/GenBank/DDBJ databases">
        <authorList>
            <person name="Rising A."/>
            <person name="Reimegard J."/>
            <person name="Sonavane S."/>
            <person name="Akerstrom W."/>
            <person name="Nylinder S."/>
            <person name="Hedman E."/>
            <person name="Kallberg Y."/>
        </authorList>
    </citation>
    <scope>NUCLEOTIDE SEQUENCE [LARGE SCALE GENOMIC DNA]</scope>
</reference>
<evidence type="ECO:0000259" key="16">
    <source>
        <dbReference type="Pfam" id="PF01085"/>
    </source>
</evidence>
<evidence type="ECO:0000256" key="10">
    <source>
        <dbReference type="ARBA" id="ARBA00022813"/>
    </source>
</evidence>
<evidence type="ECO:0000256" key="5">
    <source>
        <dbReference type="ARBA" id="ARBA00022475"/>
    </source>
</evidence>
<dbReference type="InterPro" id="IPR009045">
    <property type="entry name" value="Zn_M74/Hedgehog-like"/>
</dbReference>
<feature type="transmembrane region" description="Helical" evidence="15">
    <location>
        <begin position="141"/>
        <end position="162"/>
    </location>
</feature>
<dbReference type="GO" id="GO:0001708">
    <property type="term" value="P:cell fate specification"/>
    <property type="evidence" value="ECO:0007669"/>
    <property type="project" value="TreeGrafter"/>
</dbReference>
<dbReference type="GO" id="GO:0007367">
    <property type="term" value="P:segment polarity determination"/>
    <property type="evidence" value="ECO:0007669"/>
    <property type="project" value="UniProtKB-KW"/>
</dbReference>
<evidence type="ECO:0000256" key="6">
    <source>
        <dbReference type="ARBA" id="ARBA00022670"/>
    </source>
</evidence>
<evidence type="ECO:0000313" key="17">
    <source>
        <dbReference type="EMBL" id="CAL1263455.1"/>
    </source>
</evidence>
<dbReference type="GO" id="GO:0016015">
    <property type="term" value="F:morphogen activity"/>
    <property type="evidence" value="ECO:0007669"/>
    <property type="project" value="UniProtKB-KW"/>
</dbReference>
<feature type="domain" description="Hedgehog N-terminal signalling" evidence="16">
    <location>
        <begin position="64"/>
        <end position="113"/>
    </location>
</feature>
<keyword evidence="7" id="KW-0709">Segmentation polarity protein</keyword>
<keyword evidence="5" id="KW-1003">Cell membrane</keyword>
<dbReference type="GO" id="GO:0005886">
    <property type="term" value="C:plasma membrane"/>
    <property type="evidence" value="ECO:0007669"/>
    <property type="project" value="UniProtKB-SubCell"/>
</dbReference>
<evidence type="ECO:0000256" key="14">
    <source>
        <dbReference type="ARBA" id="ARBA00045369"/>
    </source>
</evidence>
<keyword evidence="4" id="KW-0217">Developmental protein</keyword>
<accession>A0AAV1YX60</accession>
<dbReference type="PRINTS" id="PR00632">
    <property type="entry name" value="SONICHHOG"/>
</dbReference>
<sequence>MHNRRRNNKKRSPLVYKERVPDVSEFSLSASGPSLGKLTRNDPKFKELVPNYSKDIIFRDEEGTVMNTYPGIKLRVTEAWDENSMHSPNSLHYEGRAVDITTSDRDRSKYGIYNFVYIYVLKLLFNLSCLMFVAMKFYNRFFYPIYVMIIHYINIFIIKLAVNRLT</sequence>
<dbReference type="InterPro" id="IPR001657">
    <property type="entry name" value="Hedgehog"/>
</dbReference>
<dbReference type="GO" id="GO:0009653">
    <property type="term" value="P:anatomical structure morphogenesis"/>
    <property type="evidence" value="ECO:0007669"/>
    <property type="project" value="UniProtKB-KW"/>
</dbReference>
<evidence type="ECO:0000256" key="9">
    <source>
        <dbReference type="ARBA" id="ARBA00022801"/>
    </source>
</evidence>
<evidence type="ECO:0000256" key="7">
    <source>
        <dbReference type="ARBA" id="ARBA00022716"/>
    </source>
</evidence>
<evidence type="ECO:0000256" key="4">
    <source>
        <dbReference type="ARBA" id="ARBA00022473"/>
    </source>
</evidence>
<dbReference type="InterPro" id="IPR050387">
    <property type="entry name" value="Hedgehog_Signaling"/>
</dbReference>
<evidence type="ECO:0000256" key="15">
    <source>
        <dbReference type="SAM" id="Phobius"/>
    </source>
</evidence>
<evidence type="ECO:0000256" key="8">
    <source>
        <dbReference type="ARBA" id="ARBA00022723"/>
    </source>
</evidence>
<protein>
    <recommendedName>
        <fullName evidence="3">Protein hedgehog</fullName>
    </recommendedName>
</protein>
<dbReference type="GO" id="GO:0005615">
    <property type="term" value="C:extracellular space"/>
    <property type="evidence" value="ECO:0007669"/>
    <property type="project" value="TreeGrafter"/>
</dbReference>
<keyword evidence="18" id="KW-1185">Reference proteome</keyword>
<dbReference type="PANTHER" id="PTHR11889">
    <property type="entry name" value="HEDGEHOG"/>
    <property type="match status" value="1"/>
</dbReference>
<evidence type="ECO:0000313" key="18">
    <source>
        <dbReference type="Proteomes" id="UP001497382"/>
    </source>
</evidence>
<name>A0AAV1YX60_9ARAC</name>
<evidence type="ECO:0000256" key="2">
    <source>
        <dbReference type="ARBA" id="ARBA00010649"/>
    </source>
</evidence>
<dbReference type="AlphaFoldDB" id="A0AAV1YX60"/>
<dbReference type="PANTHER" id="PTHR11889:SF31">
    <property type="entry name" value="PROTEIN HEDGEHOG"/>
    <property type="match status" value="1"/>
</dbReference>
<feature type="transmembrane region" description="Helical" evidence="15">
    <location>
        <begin position="115"/>
        <end position="135"/>
    </location>
</feature>
<dbReference type="Gene3D" id="3.30.1380.10">
    <property type="match status" value="2"/>
</dbReference>
<dbReference type="GO" id="GO:0008233">
    <property type="term" value="F:peptidase activity"/>
    <property type="evidence" value="ECO:0007669"/>
    <property type="project" value="UniProtKB-KW"/>
</dbReference>
<comment type="caution">
    <text evidence="17">The sequence shown here is derived from an EMBL/GenBank/DDBJ whole genome shotgun (WGS) entry which is preliminary data.</text>
</comment>
<keyword evidence="10" id="KW-0068">Autocatalytic cleavage</keyword>
<keyword evidence="8" id="KW-0479">Metal-binding</keyword>
<comment type="function">
    <text evidence="14">The C-terminal part of the hedgehog protein precursor displays an autoproteolysis activity that results in the cleavage of the full-length protein into two parts (N-product and C-product). In addition, the C-terminal part displays a cholesterol transferase activity that results by the covalent attachment of a cholesterol moiety to the C-terminal of the newly generated N-product. Once cleaved, the C-product has no signaling activity and diffuses from the cell.</text>
</comment>
<keyword evidence="11" id="KW-0106">Calcium</keyword>
<keyword evidence="6" id="KW-0645">Protease</keyword>
<comment type="subcellular location">
    <subcellularLocation>
        <location evidence="1">Cell membrane</location>
    </subcellularLocation>
</comment>
<dbReference type="GO" id="GO:0006508">
    <property type="term" value="P:proteolysis"/>
    <property type="evidence" value="ECO:0007669"/>
    <property type="project" value="UniProtKB-KW"/>
</dbReference>
<keyword evidence="15" id="KW-0812">Transmembrane</keyword>